<accession>A0A0C9UER1</accession>
<dbReference type="Pfam" id="PF00067">
    <property type="entry name" value="p450"/>
    <property type="match status" value="2"/>
</dbReference>
<dbReference type="GO" id="GO:0004497">
    <property type="term" value="F:monooxygenase activity"/>
    <property type="evidence" value="ECO:0007669"/>
    <property type="project" value="UniProtKB-KW"/>
</dbReference>
<keyword evidence="11" id="KW-1185">Reference proteome</keyword>
<dbReference type="GO" id="GO:0005506">
    <property type="term" value="F:iron ion binding"/>
    <property type="evidence" value="ECO:0007669"/>
    <property type="project" value="InterPro"/>
</dbReference>
<evidence type="ECO:0000313" key="10">
    <source>
        <dbReference type="EMBL" id="KIJ41473.1"/>
    </source>
</evidence>
<feature type="binding site" description="axial binding residue" evidence="8">
    <location>
        <position position="480"/>
    </location>
    <ligand>
        <name>heme</name>
        <dbReference type="ChEBI" id="CHEBI:30413"/>
    </ligand>
    <ligandPart>
        <name>Fe</name>
        <dbReference type="ChEBI" id="CHEBI:18248"/>
    </ligandPart>
</feature>
<dbReference type="InterPro" id="IPR047146">
    <property type="entry name" value="Cyt_P450_E_CYP52_fungi"/>
</dbReference>
<dbReference type="AlphaFoldDB" id="A0A0C9UER1"/>
<keyword evidence="6 8" id="KW-0408">Iron</keyword>
<dbReference type="EMBL" id="KN837136">
    <property type="protein sequence ID" value="KIJ41473.1"/>
    <property type="molecule type" value="Genomic_DNA"/>
</dbReference>
<evidence type="ECO:0000256" key="7">
    <source>
        <dbReference type="ARBA" id="ARBA00023033"/>
    </source>
</evidence>
<dbReference type="PANTHER" id="PTHR24287:SF1">
    <property type="entry name" value="P450, PUTATIVE (EUROFUNG)-RELATED"/>
    <property type="match status" value="1"/>
</dbReference>
<proteinExistence type="inferred from homology"/>
<dbReference type="PRINTS" id="PR00385">
    <property type="entry name" value="P450"/>
</dbReference>
<dbReference type="PROSITE" id="PS00086">
    <property type="entry name" value="CYTOCHROME_P450"/>
    <property type="match status" value="1"/>
</dbReference>
<dbReference type="InterPro" id="IPR036396">
    <property type="entry name" value="Cyt_P450_sf"/>
</dbReference>
<evidence type="ECO:0000256" key="1">
    <source>
        <dbReference type="ARBA" id="ARBA00001971"/>
    </source>
</evidence>
<evidence type="ECO:0000313" key="11">
    <source>
        <dbReference type="Proteomes" id="UP000054279"/>
    </source>
</evidence>
<reference evidence="10 11" key="1">
    <citation type="submission" date="2014-06" db="EMBL/GenBank/DDBJ databases">
        <title>Evolutionary Origins and Diversification of the Mycorrhizal Mutualists.</title>
        <authorList>
            <consortium name="DOE Joint Genome Institute"/>
            <consortium name="Mycorrhizal Genomics Consortium"/>
            <person name="Kohler A."/>
            <person name="Kuo A."/>
            <person name="Nagy L.G."/>
            <person name="Floudas D."/>
            <person name="Copeland A."/>
            <person name="Barry K.W."/>
            <person name="Cichocki N."/>
            <person name="Veneault-Fourrey C."/>
            <person name="LaButti K."/>
            <person name="Lindquist E.A."/>
            <person name="Lipzen A."/>
            <person name="Lundell T."/>
            <person name="Morin E."/>
            <person name="Murat C."/>
            <person name="Riley R."/>
            <person name="Ohm R."/>
            <person name="Sun H."/>
            <person name="Tunlid A."/>
            <person name="Henrissat B."/>
            <person name="Grigoriev I.V."/>
            <person name="Hibbett D.S."/>
            <person name="Martin F."/>
        </authorList>
    </citation>
    <scope>NUCLEOTIDE SEQUENCE [LARGE SCALE GENOMIC DNA]</scope>
    <source>
        <strain evidence="10 11">SS14</strain>
    </source>
</reference>
<evidence type="ECO:0000256" key="6">
    <source>
        <dbReference type="ARBA" id="ARBA00023004"/>
    </source>
</evidence>
<evidence type="ECO:0000256" key="2">
    <source>
        <dbReference type="ARBA" id="ARBA00010617"/>
    </source>
</evidence>
<protein>
    <recommendedName>
        <fullName evidence="12">Cytochrome P450</fullName>
    </recommendedName>
</protein>
<dbReference type="Gene3D" id="1.10.630.10">
    <property type="entry name" value="Cytochrome P450"/>
    <property type="match status" value="1"/>
</dbReference>
<dbReference type="InterPro" id="IPR017972">
    <property type="entry name" value="Cyt_P450_CS"/>
</dbReference>
<evidence type="ECO:0000256" key="5">
    <source>
        <dbReference type="ARBA" id="ARBA00023002"/>
    </source>
</evidence>
<dbReference type="InterPro" id="IPR001128">
    <property type="entry name" value="Cyt_P450"/>
</dbReference>
<dbReference type="OrthoDB" id="1470350at2759"/>
<evidence type="ECO:0000256" key="3">
    <source>
        <dbReference type="ARBA" id="ARBA00022617"/>
    </source>
</evidence>
<sequence>MSTRKPTSFEKTVPDYRRRIVWIFSIPLKITIRSGYAMWVQDKESRQLNTKPIPRIQGRLPGNLDIEWRVMKSFKGDYILQGFADLPREHNTTILNTRFFWDDQIISMDEGVTYSVFFTGFSHLKGGYSGINGCKRVICGGHLINYSYTYAFSGFFEPDYSMEDNAWKKSRAIARPFFSKDHISDVDIFERTSIITLDLFAVRSNKGRPIDIQDLVSRFTLDSASEFLFGRRLDTLSRPLTEPGKVKLGLKGSILIDRSDEFDVFTEAFGRVAVLMTQRGAQGPTWPLLELFKDLTEEPIQVIMNWLDPLVKVTLKKKMKSLGTVPETKDAIFLDFLASQTDDFEHIRYELVTYLIASRDTTETLLTFIIYFFALYPNVCERLREEILTTFGPDQPPSYDKLKGLKYLHRWSLAHLVMFPPVIPTSNRPIHFPRRTQRYNLWEKNEDEFLPERWLDEKTLTNVNSTPFMYCPFSGGPRNCIGQGFAFNETAYFLVRLLQRFKAFKFAPRCQPTGSLPDPVWKRKPGRQSAEQIVPAINMTIHSKSSD</sequence>
<comment type="cofactor">
    <cofactor evidence="1 8">
        <name>heme</name>
        <dbReference type="ChEBI" id="CHEBI:30413"/>
    </cofactor>
</comment>
<organism evidence="10 11">
    <name type="scientific">Sphaerobolus stellatus (strain SS14)</name>
    <dbReference type="NCBI Taxonomy" id="990650"/>
    <lineage>
        <taxon>Eukaryota</taxon>
        <taxon>Fungi</taxon>
        <taxon>Dikarya</taxon>
        <taxon>Basidiomycota</taxon>
        <taxon>Agaricomycotina</taxon>
        <taxon>Agaricomycetes</taxon>
        <taxon>Phallomycetidae</taxon>
        <taxon>Geastrales</taxon>
        <taxon>Sphaerobolaceae</taxon>
        <taxon>Sphaerobolus</taxon>
    </lineage>
</organism>
<dbReference type="PANTHER" id="PTHR24287">
    <property type="entry name" value="P450, PUTATIVE (EUROFUNG)-RELATED"/>
    <property type="match status" value="1"/>
</dbReference>
<comment type="similarity">
    <text evidence="2 9">Belongs to the cytochrome P450 family.</text>
</comment>
<keyword evidence="7 9" id="KW-0503">Monooxygenase</keyword>
<dbReference type="Proteomes" id="UP000054279">
    <property type="component" value="Unassembled WGS sequence"/>
</dbReference>
<name>A0A0C9UER1_SPHS4</name>
<evidence type="ECO:0000256" key="8">
    <source>
        <dbReference type="PIRSR" id="PIRSR602401-1"/>
    </source>
</evidence>
<evidence type="ECO:0000256" key="4">
    <source>
        <dbReference type="ARBA" id="ARBA00022723"/>
    </source>
</evidence>
<evidence type="ECO:0000256" key="9">
    <source>
        <dbReference type="RuleBase" id="RU000461"/>
    </source>
</evidence>
<dbReference type="GO" id="GO:0016705">
    <property type="term" value="F:oxidoreductase activity, acting on paired donors, with incorporation or reduction of molecular oxygen"/>
    <property type="evidence" value="ECO:0007669"/>
    <property type="project" value="InterPro"/>
</dbReference>
<dbReference type="GO" id="GO:0020037">
    <property type="term" value="F:heme binding"/>
    <property type="evidence" value="ECO:0007669"/>
    <property type="project" value="InterPro"/>
</dbReference>
<keyword evidence="5 9" id="KW-0560">Oxidoreductase</keyword>
<gene>
    <name evidence="10" type="ORF">M422DRAFT_60420</name>
</gene>
<dbReference type="InterPro" id="IPR002401">
    <property type="entry name" value="Cyt_P450_E_grp-I"/>
</dbReference>
<dbReference type="HOGENOM" id="CLU_001570_27_0_1"/>
<dbReference type="PRINTS" id="PR00463">
    <property type="entry name" value="EP450I"/>
</dbReference>
<dbReference type="SUPFAM" id="SSF48264">
    <property type="entry name" value="Cytochrome P450"/>
    <property type="match status" value="1"/>
</dbReference>
<evidence type="ECO:0008006" key="12">
    <source>
        <dbReference type="Google" id="ProtNLM"/>
    </source>
</evidence>
<keyword evidence="3 8" id="KW-0349">Heme</keyword>
<keyword evidence="4 8" id="KW-0479">Metal-binding</keyword>